<keyword evidence="2" id="KW-1185">Reference proteome</keyword>
<dbReference type="AlphaFoldDB" id="A0AAV3NQM4"/>
<sequence>MVVGFCLPATSALDAELLTVNIFWSGVTTEVSRSELIHVLREQNQAADWVAKAALAKQRSFSWHPDEVDGKLPTLCNLESRGVPYVHG</sequence>
<dbReference type="Proteomes" id="UP001454036">
    <property type="component" value="Unassembled WGS sequence"/>
</dbReference>
<protein>
    <submittedName>
        <fullName evidence="1">Uncharacterized protein</fullName>
    </submittedName>
</protein>
<organism evidence="1 2">
    <name type="scientific">Lithospermum erythrorhizon</name>
    <name type="common">Purple gromwell</name>
    <name type="synonym">Lithospermum officinale var. erythrorhizon</name>
    <dbReference type="NCBI Taxonomy" id="34254"/>
    <lineage>
        <taxon>Eukaryota</taxon>
        <taxon>Viridiplantae</taxon>
        <taxon>Streptophyta</taxon>
        <taxon>Embryophyta</taxon>
        <taxon>Tracheophyta</taxon>
        <taxon>Spermatophyta</taxon>
        <taxon>Magnoliopsida</taxon>
        <taxon>eudicotyledons</taxon>
        <taxon>Gunneridae</taxon>
        <taxon>Pentapetalae</taxon>
        <taxon>asterids</taxon>
        <taxon>lamiids</taxon>
        <taxon>Boraginales</taxon>
        <taxon>Boraginaceae</taxon>
        <taxon>Boraginoideae</taxon>
        <taxon>Lithospermeae</taxon>
        <taxon>Lithospermum</taxon>
    </lineage>
</organism>
<evidence type="ECO:0000313" key="2">
    <source>
        <dbReference type="Proteomes" id="UP001454036"/>
    </source>
</evidence>
<name>A0AAV3NQM4_LITER</name>
<dbReference type="EMBL" id="BAABME010015525">
    <property type="protein sequence ID" value="GAA0141640.1"/>
    <property type="molecule type" value="Genomic_DNA"/>
</dbReference>
<comment type="caution">
    <text evidence="1">The sequence shown here is derived from an EMBL/GenBank/DDBJ whole genome shotgun (WGS) entry which is preliminary data.</text>
</comment>
<gene>
    <name evidence="1" type="ORF">LIER_35427</name>
</gene>
<accession>A0AAV3NQM4</accession>
<reference evidence="1 2" key="1">
    <citation type="submission" date="2024-01" db="EMBL/GenBank/DDBJ databases">
        <title>The complete chloroplast genome sequence of Lithospermum erythrorhizon: insights into the phylogenetic relationship among Boraginaceae species and the maternal lineages of purple gromwells.</title>
        <authorList>
            <person name="Okada T."/>
            <person name="Watanabe K."/>
        </authorList>
    </citation>
    <scope>NUCLEOTIDE SEQUENCE [LARGE SCALE GENOMIC DNA]</scope>
</reference>
<evidence type="ECO:0000313" key="1">
    <source>
        <dbReference type="EMBL" id="GAA0141640.1"/>
    </source>
</evidence>
<proteinExistence type="predicted"/>